<keyword evidence="6" id="KW-0067">ATP-binding</keyword>
<dbReference type="GO" id="GO:0005524">
    <property type="term" value="F:ATP binding"/>
    <property type="evidence" value="ECO:0007669"/>
    <property type="project" value="UniProtKB-KW"/>
</dbReference>
<dbReference type="PANTHER" id="PTHR38761">
    <property type="entry name" value="GLUTAMATE--CYSTEINE LIGASE"/>
    <property type="match status" value="1"/>
</dbReference>
<evidence type="ECO:0000256" key="5">
    <source>
        <dbReference type="ARBA" id="ARBA00022741"/>
    </source>
</evidence>
<evidence type="ECO:0000256" key="7">
    <source>
        <dbReference type="ARBA" id="ARBA00048819"/>
    </source>
</evidence>
<protein>
    <recommendedName>
        <fullName evidence="2 9">Glutamate--cysteine ligase</fullName>
        <ecNumber evidence="2 9">6.3.2.2</ecNumber>
    </recommendedName>
</protein>
<organism evidence="11">
    <name type="scientific">Sporolactobacillus sp. Y61</name>
    <dbReference type="NCBI Taxonomy" id="3160863"/>
    <lineage>
        <taxon>Bacteria</taxon>
        <taxon>Bacillati</taxon>
        <taxon>Bacillota</taxon>
        <taxon>Bacilli</taxon>
        <taxon>Bacillales</taxon>
        <taxon>Sporolactobacillaceae</taxon>
        <taxon>Sporolactobacillus</taxon>
    </lineage>
</organism>
<evidence type="ECO:0000256" key="1">
    <source>
        <dbReference type="ARBA" id="ARBA00005006"/>
    </source>
</evidence>
<dbReference type="Gene3D" id="3.30.590.20">
    <property type="match status" value="1"/>
</dbReference>
<comment type="similarity">
    <text evidence="8">Belongs to the glutamate--cysteine ligase type 1 family.</text>
</comment>
<sequence length="398" mass="45332">MSADCQTDCIAPWQGHFGLERENLRINPDGTLALTPHPRAFGNKLTHPQITTDFSESQLELVTPVTSSLHEAQSQLDCLTQKVCRGLGPELLWPLSNPPAELPPENQIPVANFGPEGRDKTDYRYYLAKKYGRYKQLYCGLHFNCSFDGLSGKTAGEKNHFYLHLAAQAMRYRFFLIHLLAASPGRKPDAMYRSVRLSAHGYRNTEVIHPDYSDAKAYLASLLEAIREGKIEGPRELYHQVRIKGRGFENPDEEPEATRIELRIPDLNPFYPSGISLDDLYLMHLFLIWAANAEDEAFDQDAQKKADALADQAALMDVSEPLKSEIDRVFERLGSFARSLTLPEGYLHALDVAKKRWRNPQKRYAERLITRFQRGETGLNLARRLKNTFIHKMEDICS</sequence>
<gene>
    <name evidence="11" type="ORF">ABNN70_04840</name>
</gene>
<evidence type="ECO:0000313" key="11">
    <source>
        <dbReference type="EMBL" id="XCJ17808.1"/>
    </source>
</evidence>
<dbReference type="InterPro" id="IPR007370">
    <property type="entry name" value="Glu_cys_ligase"/>
</dbReference>
<name>A0AAU8III1_9BACL</name>
<evidence type="ECO:0000256" key="8">
    <source>
        <dbReference type="RuleBase" id="RU003544"/>
    </source>
</evidence>
<dbReference type="GO" id="GO:0004357">
    <property type="term" value="F:glutamate-cysteine ligase activity"/>
    <property type="evidence" value="ECO:0007669"/>
    <property type="project" value="UniProtKB-EC"/>
</dbReference>
<dbReference type="SUPFAM" id="SSF55931">
    <property type="entry name" value="Glutamine synthetase/guanido kinase"/>
    <property type="match status" value="1"/>
</dbReference>
<keyword evidence="3 8" id="KW-0436">Ligase</keyword>
<dbReference type="GO" id="GO:0005829">
    <property type="term" value="C:cytosol"/>
    <property type="evidence" value="ECO:0007669"/>
    <property type="project" value="TreeGrafter"/>
</dbReference>
<evidence type="ECO:0000256" key="4">
    <source>
        <dbReference type="ARBA" id="ARBA00022684"/>
    </source>
</evidence>
<dbReference type="InterPro" id="IPR014746">
    <property type="entry name" value="Gln_synth/guanido_kin_cat_dom"/>
</dbReference>
<dbReference type="GO" id="GO:0006750">
    <property type="term" value="P:glutathione biosynthetic process"/>
    <property type="evidence" value="ECO:0007669"/>
    <property type="project" value="UniProtKB-KW"/>
</dbReference>
<dbReference type="InterPro" id="IPR006334">
    <property type="entry name" value="Glut_cys_ligase"/>
</dbReference>
<dbReference type="EC" id="6.3.2.2" evidence="2 9"/>
<proteinExistence type="inferred from homology"/>
<comment type="catalytic activity">
    <reaction evidence="7 9">
        <text>L-cysteine + L-glutamate + ATP = gamma-L-glutamyl-L-cysteine + ADP + phosphate + H(+)</text>
        <dbReference type="Rhea" id="RHEA:13285"/>
        <dbReference type="ChEBI" id="CHEBI:15378"/>
        <dbReference type="ChEBI" id="CHEBI:29985"/>
        <dbReference type="ChEBI" id="CHEBI:30616"/>
        <dbReference type="ChEBI" id="CHEBI:35235"/>
        <dbReference type="ChEBI" id="CHEBI:43474"/>
        <dbReference type="ChEBI" id="CHEBI:58173"/>
        <dbReference type="ChEBI" id="CHEBI:456216"/>
        <dbReference type="EC" id="6.3.2.2"/>
    </reaction>
</comment>
<dbReference type="RefSeq" id="WP_353948912.1">
    <property type="nucleotide sequence ID" value="NZ_CP159510.1"/>
</dbReference>
<dbReference type="Pfam" id="PF04262">
    <property type="entry name" value="Glu_cys_ligase"/>
    <property type="match status" value="2"/>
</dbReference>
<dbReference type="EMBL" id="CP159510">
    <property type="protein sequence ID" value="XCJ17808.1"/>
    <property type="molecule type" value="Genomic_DNA"/>
</dbReference>
<evidence type="ECO:0000259" key="10">
    <source>
        <dbReference type="Pfam" id="PF04262"/>
    </source>
</evidence>
<evidence type="ECO:0000256" key="3">
    <source>
        <dbReference type="ARBA" id="ARBA00022598"/>
    </source>
</evidence>
<reference evidence="11" key="1">
    <citation type="submission" date="2024-06" db="EMBL/GenBank/DDBJ databases">
        <authorList>
            <person name="Fan A."/>
            <person name="Zhang F.Y."/>
            <person name="Zhang L."/>
        </authorList>
    </citation>
    <scope>NUCLEOTIDE SEQUENCE</scope>
    <source>
        <strain evidence="11">Y61</strain>
    </source>
</reference>
<feature type="domain" description="Glutamate--cysteine ligase" evidence="10">
    <location>
        <begin position="14"/>
        <end position="226"/>
    </location>
</feature>
<keyword evidence="4 8" id="KW-0317">Glutathione biosynthesis</keyword>
<feature type="domain" description="Glutamate--cysteine ligase" evidence="10">
    <location>
        <begin position="235"/>
        <end position="307"/>
    </location>
</feature>
<comment type="pathway">
    <text evidence="1 9">Sulfur metabolism; glutathione biosynthesis; glutathione from L-cysteine and L-glutamate: step 1/2.</text>
</comment>
<evidence type="ECO:0000256" key="9">
    <source>
        <dbReference type="RuleBase" id="RU004391"/>
    </source>
</evidence>
<evidence type="ECO:0000256" key="2">
    <source>
        <dbReference type="ARBA" id="ARBA00012220"/>
    </source>
</evidence>
<dbReference type="AlphaFoldDB" id="A0AAU8III1"/>
<keyword evidence="5" id="KW-0547">Nucleotide-binding</keyword>
<dbReference type="GO" id="GO:0046872">
    <property type="term" value="F:metal ion binding"/>
    <property type="evidence" value="ECO:0007669"/>
    <property type="project" value="TreeGrafter"/>
</dbReference>
<accession>A0AAU8III1</accession>
<evidence type="ECO:0000256" key="6">
    <source>
        <dbReference type="ARBA" id="ARBA00022840"/>
    </source>
</evidence>
<dbReference type="PANTHER" id="PTHR38761:SF1">
    <property type="entry name" value="GLUTAMATE--CYSTEINE LIGASE"/>
    <property type="match status" value="1"/>
</dbReference>